<dbReference type="GO" id="GO:0008360">
    <property type="term" value="P:regulation of cell shape"/>
    <property type="evidence" value="ECO:0007669"/>
    <property type="project" value="UniProtKB-KW"/>
</dbReference>
<dbReference type="eggNOG" id="COG1792">
    <property type="taxonomic scope" value="Bacteria"/>
</dbReference>
<keyword evidence="9" id="KW-1185">Reference proteome</keyword>
<evidence type="ECO:0000313" key="9">
    <source>
        <dbReference type="Proteomes" id="UP000006640"/>
    </source>
</evidence>
<evidence type="ECO:0000256" key="3">
    <source>
        <dbReference type="ARBA" id="ARBA00022960"/>
    </source>
</evidence>
<dbReference type="STRING" id="469371.Tbis_2467"/>
<name>D6Y4J4_THEBD</name>
<evidence type="ECO:0000256" key="6">
    <source>
        <dbReference type="SAM" id="MobiDB-lite"/>
    </source>
</evidence>
<feature type="compositionally biased region" description="Basic and acidic residues" evidence="6">
    <location>
        <begin position="280"/>
        <end position="313"/>
    </location>
</feature>
<comment type="similarity">
    <text evidence="1">Belongs to the MreC family.</text>
</comment>
<dbReference type="InterPro" id="IPR042177">
    <property type="entry name" value="Cell/Rod_1"/>
</dbReference>
<evidence type="ECO:0000256" key="2">
    <source>
        <dbReference type="ARBA" id="ARBA00013855"/>
    </source>
</evidence>
<protein>
    <recommendedName>
        <fullName evidence="2">Cell shape-determining protein MreC</fullName>
    </recommendedName>
    <alternativeName>
        <fullName evidence="4">Cell shape protein MreC</fullName>
    </alternativeName>
</protein>
<keyword evidence="5" id="KW-0175">Coiled coil</keyword>
<sequence>MRETRRARLALGLLIVAALVLITVDRRAGQGHVLGPVRETVAALFGPFERAGAAVARPITEFVGMVRDAPGARQAIADLRKENARLRSELAAQRLDGSRAAKLDRMLGLAGLGRYRVVPAVVIARRSIPGFAETVEIDAGTKDGVRADMTVLSEHGLVGRVVRAGADMSTVALLTDPSVSVGARLEGGNEIGVVSGLGEAGGGDNFVKFRALDSTVSLSAGRRLVSMGSLRSRPYVAGVPIGVIERVENTPGDLVRTAYVRPFTDFSTLDVVGVVVEGPKRDPRDAVLPPEPRRDDAADRRAEARERERRREAAASADDALADRRGRDGEAGDLGPLGDEESADEDARPAARRGAPSGDRREDGRA</sequence>
<feature type="region of interest" description="Disordered" evidence="6">
    <location>
        <begin position="280"/>
        <end position="366"/>
    </location>
</feature>
<dbReference type="EMBL" id="CP001874">
    <property type="protein sequence ID" value="ADG89170.1"/>
    <property type="molecule type" value="Genomic_DNA"/>
</dbReference>
<dbReference type="AlphaFoldDB" id="D6Y4J4"/>
<dbReference type="InterPro" id="IPR055342">
    <property type="entry name" value="MreC_beta-barrel_core"/>
</dbReference>
<feature type="compositionally biased region" description="Basic and acidic residues" evidence="6">
    <location>
        <begin position="321"/>
        <end position="330"/>
    </location>
</feature>
<dbReference type="GO" id="GO:0005886">
    <property type="term" value="C:plasma membrane"/>
    <property type="evidence" value="ECO:0007669"/>
    <property type="project" value="TreeGrafter"/>
</dbReference>
<dbReference type="Gene3D" id="2.40.10.340">
    <property type="entry name" value="Rod shape-determining protein MreC, domain 1"/>
    <property type="match status" value="1"/>
</dbReference>
<dbReference type="OrthoDB" id="5196068at2"/>
<evidence type="ECO:0000259" key="7">
    <source>
        <dbReference type="Pfam" id="PF04085"/>
    </source>
</evidence>
<accession>D6Y4J4</accession>
<dbReference type="KEGG" id="tbi:Tbis_2467"/>
<evidence type="ECO:0000256" key="5">
    <source>
        <dbReference type="SAM" id="Coils"/>
    </source>
</evidence>
<dbReference type="Pfam" id="PF04085">
    <property type="entry name" value="MreC"/>
    <property type="match status" value="1"/>
</dbReference>
<dbReference type="PANTHER" id="PTHR34138:SF1">
    <property type="entry name" value="CELL SHAPE-DETERMINING PROTEIN MREC"/>
    <property type="match status" value="1"/>
</dbReference>
<dbReference type="InterPro" id="IPR042175">
    <property type="entry name" value="Cell/Rod_MreC_2"/>
</dbReference>
<organism evidence="8 9">
    <name type="scientific">Thermobispora bispora (strain ATCC 19993 / DSM 43833 / CBS 139.67 / JCM 10125 / KCTC 9307 / NBRC 14880 / R51)</name>
    <dbReference type="NCBI Taxonomy" id="469371"/>
    <lineage>
        <taxon>Bacteria</taxon>
        <taxon>Bacillati</taxon>
        <taxon>Actinomycetota</taxon>
        <taxon>Actinomycetes</taxon>
        <taxon>Streptosporangiales</taxon>
        <taxon>Streptosporangiaceae</taxon>
        <taxon>Thermobispora</taxon>
    </lineage>
</organism>
<feature type="domain" description="Rod shape-determining protein MreC beta-barrel core" evidence="7">
    <location>
        <begin position="125"/>
        <end position="275"/>
    </location>
</feature>
<dbReference type="PANTHER" id="PTHR34138">
    <property type="entry name" value="CELL SHAPE-DETERMINING PROTEIN MREC"/>
    <property type="match status" value="1"/>
</dbReference>
<gene>
    <name evidence="8" type="ordered locus">Tbis_2467</name>
</gene>
<dbReference type="Proteomes" id="UP000006640">
    <property type="component" value="Chromosome"/>
</dbReference>
<dbReference type="Gene3D" id="2.40.10.350">
    <property type="entry name" value="Rod shape-determining protein MreC, domain 2"/>
    <property type="match status" value="1"/>
</dbReference>
<keyword evidence="3" id="KW-0133">Cell shape</keyword>
<dbReference type="HOGENOM" id="CLU_042663_3_0_11"/>
<evidence type="ECO:0000256" key="4">
    <source>
        <dbReference type="ARBA" id="ARBA00032089"/>
    </source>
</evidence>
<feature type="coiled-coil region" evidence="5">
    <location>
        <begin position="69"/>
        <end position="96"/>
    </location>
</feature>
<evidence type="ECO:0000313" key="8">
    <source>
        <dbReference type="EMBL" id="ADG89170.1"/>
    </source>
</evidence>
<proteinExistence type="inferred from homology"/>
<dbReference type="RefSeq" id="WP_013132703.1">
    <property type="nucleotide sequence ID" value="NC_014165.1"/>
</dbReference>
<evidence type="ECO:0000256" key="1">
    <source>
        <dbReference type="ARBA" id="ARBA00009369"/>
    </source>
</evidence>
<reference evidence="8 9" key="1">
    <citation type="submission" date="2010-01" db="EMBL/GenBank/DDBJ databases">
        <title>The complete genome of Thermobispora bispora DSM 43833.</title>
        <authorList>
            <consortium name="US DOE Joint Genome Institute (JGI-PGF)"/>
            <person name="Lucas S."/>
            <person name="Copeland A."/>
            <person name="Lapidus A."/>
            <person name="Glavina del Rio T."/>
            <person name="Dalin E."/>
            <person name="Tice H."/>
            <person name="Bruce D."/>
            <person name="Goodwin L."/>
            <person name="Pitluck S."/>
            <person name="Kyrpides N."/>
            <person name="Mavromatis K."/>
            <person name="Ivanova N."/>
            <person name="Mikhailova N."/>
            <person name="Chertkov O."/>
            <person name="Brettin T."/>
            <person name="Detter J.C."/>
            <person name="Han C."/>
            <person name="Larimer F."/>
            <person name="Land M."/>
            <person name="Hauser L."/>
            <person name="Markowitz V."/>
            <person name="Cheng J.-F."/>
            <person name="Hugenholtz P."/>
            <person name="Woyke T."/>
            <person name="Wu D."/>
            <person name="Jando M."/>
            <person name="Schneider S."/>
            <person name="Klenk H.-P."/>
            <person name="Eisen J.A."/>
        </authorList>
    </citation>
    <scope>NUCLEOTIDE SEQUENCE [LARGE SCALE GENOMIC DNA]</scope>
    <source>
        <strain evidence="9">ATCC 19993 / DSM 43833 / CBS 139.67 / JCM 10125 / KCTC 9307 / NBRC 14880 / R51</strain>
    </source>
</reference>
<dbReference type="InterPro" id="IPR007221">
    <property type="entry name" value="MreC"/>
</dbReference>